<sequence length="37" mass="3876">MALISPGVAATLLVMTTTLWTRSLASTAAIRYATKPP</sequence>
<reference evidence="1" key="1">
    <citation type="submission" date="2014-09" db="EMBL/GenBank/DDBJ databases">
        <authorList>
            <person name="Magalhaes I.L.F."/>
            <person name="Oliveira U."/>
            <person name="Santos F.R."/>
            <person name="Vidigal T.H.D.A."/>
            <person name="Brescovit A.D."/>
            <person name="Santos A.J."/>
        </authorList>
    </citation>
    <scope>NUCLEOTIDE SEQUENCE</scope>
    <source>
        <tissue evidence="1">Shoot tissue taken approximately 20 cm above the soil surface</tissue>
    </source>
</reference>
<name>A0A0A9DPI5_ARUDO</name>
<accession>A0A0A9DPI5</accession>
<reference evidence="1" key="2">
    <citation type="journal article" date="2015" name="Data Brief">
        <title>Shoot transcriptome of the giant reed, Arundo donax.</title>
        <authorList>
            <person name="Barrero R.A."/>
            <person name="Guerrero F.D."/>
            <person name="Moolhuijzen P."/>
            <person name="Goolsby J.A."/>
            <person name="Tidwell J."/>
            <person name="Bellgard S.E."/>
            <person name="Bellgard M.I."/>
        </authorList>
    </citation>
    <scope>NUCLEOTIDE SEQUENCE</scope>
    <source>
        <tissue evidence="1">Shoot tissue taken approximately 20 cm above the soil surface</tissue>
    </source>
</reference>
<proteinExistence type="predicted"/>
<dbReference type="AlphaFoldDB" id="A0A0A9DPI5"/>
<organism evidence="1">
    <name type="scientific">Arundo donax</name>
    <name type="common">Giant reed</name>
    <name type="synonym">Donax arundinaceus</name>
    <dbReference type="NCBI Taxonomy" id="35708"/>
    <lineage>
        <taxon>Eukaryota</taxon>
        <taxon>Viridiplantae</taxon>
        <taxon>Streptophyta</taxon>
        <taxon>Embryophyta</taxon>
        <taxon>Tracheophyta</taxon>
        <taxon>Spermatophyta</taxon>
        <taxon>Magnoliopsida</taxon>
        <taxon>Liliopsida</taxon>
        <taxon>Poales</taxon>
        <taxon>Poaceae</taxon>
        <taxon>PACMAD clade</taxon>
        <taxon>Arundinoideae</taxon>
        <taxon>Arundineae</taxon>
        <taxon>Arundo</taxon>
    </lineage>
</organism>
<dbReference type="EMBL" id="GBRH01208184">
    <property type="protein sequence ID" value="JAD89711.1"/>
    <property type="molecule type" value="Transcribed_RNA"/>
</dbReference>
<protein>
    <submittedName>
        <fullName evidence="1">Uncharacterized protein</fullName>
    </submittedName>
</protein>
<evidence type="ECO:0000313" key="1">
    <source>
        <dbReference type="EMBL" id="JAD89711.1"/>
    </source>
</evidence>